<dbReference type="GeneID" id="1449974"/>
<organismHost>
    <name type="scientific">Melanoplus sanguinipes</name>
    <name type="common">Migratory grasshopper</name>
    <dbReference type="NCBI Taxonomy" id="65742"/>
</organismHost>
<organism evidence="1 2">
    <name type="scientific">Melanoplus sanguinipes entomopoxvirus</name>
    <name type="common">MsEPV</name>
    <dbReference type="NCBI Taxonomy" id="83191"/>
    <lineage>
        <taxon>Viruses</taxon>
        <taxon>Varidnaviria</taxon>
        <taxon>Bamfordvirae</taxon>
        <taxon>Nucleocytoviricota</taxon>
        <taxon>Pokkesviricetes</taxon>
        <taxon>Chitovirales</taxon>
        <taxon>Poxviridae</taxon>
        <taxon>Entomopoxvirinae</taxon>
        <taxon>Deltaentomopoxvirus</taxon>
        <taxon>Deltaentomopoxvirus msanguinipes</taxon>
    </lineage>
</organism>
<reference evidence="1 2" key="1">
    <citation type="journal article" date="1999" name="J. Virol.">
        <title>The genome of Melanoplus sanguinipes entomopoxvirus.</title>
        <authorList>
            <person name="Afonso C.L."/>
            <person name="Tulman E.R."/>
            <person name="Lu Z."/>
            <person name="Oma E."/>
            <person name="Kutish G.F."/>
            <person name="Rock D.L."/>
        </authorList>
    </citation>
    <scope>NUCLEOTIDE SEQUENCE [LARGE SCALE GENOMIC DNA]</scope>
    <source>
        <strain evidence="1">Tucson</strain>
    </source>
</reference>
<name>Q9YVL4_MSEPV</name>
<proteinExistence type="predicted"/>
<dbReference type="PIR" id="T28389">
    <property type="entry name" value="T28389"/>
</dbReference>
<dbReference type="SUPFAM" id="SSF52047">
    <property type="entry name" value="RNI-like"/>
    <property type="match status" value="1"/>
</dbReference>
<gene>
    <name evidence="1" type="primary">MSV228</name>
</gene>
<sequence>MSVMLEGINIDYKSLMNIESLFIKDLNISTNISKYTNLYKLTNLKFLIFETNEYILDKIKLPKSLISLDIIFNICDEYVNLSFINHFDKLEYLSINSGCIYEIYINEIPKSLKVLKTNITFINKSILYNSNLLSIKFINCDTTSLILPQSTISLEFNNTFTYDYTCLESLINLKELILKKCYIGNLNTVKISNNIEKLNIINISNKPYNNDIIDIVEFIVKLDNIKIFECVMDDNECINCIIKNNHDRCNHNILLYILALLNGNNILSTNEKNKKIYLI</sequence>
<keyword evidence="2" id="KW-1185">Reference proteome</keyword>
<dbReference type="Proteomes" id="UP000172353">
    <property type="component" value="Segment"/>
</dbReference>
<dbReference type="RefSeq" id="NP_048299.1">
    <property type="nucleotide sequence ID" value="NC_001993.1"/>
</dbReference>
<accession>Q9YVL4</accession>
<dbReference type="KEGG" id="vg:1449974"/>
<protein>
    <submittedName>
        <fullName evidence="1">ORF MSV228 leucine rich repeat gene family protein, similar to Amsacta moorei entomopoxvirus Q3 ORF SW:P28854</fullName>
    </submittedName>
</protein>
<dbReference type="EMBL" id="AF063866">
    <property type="protein sequence ID" value="AAC97711.1"/>
    <property type="molecule type" value="Genomic_DNA"/>
</dbReference>
<evidence type="ECO:0000313" key="2">
    <source>
        <dbReference type="Proteomes" id="UP000172353"/>
    </source>
</evidence>
<evidence type="ECO:0000313" key="1">
    <source>
        <dbReference type="EMBL" id="AAC97711.1"/>
    </source>
</evidence>